<gene>
    <name evidence="3" type="ORF">LWC34_26945</name>
</gene>
<dbReference type="CDD" id="cd03784">
    <property type="entry name" value="GT1_Gtf-like"/>
    <property type="match status" value="1"/>
</dbReference>
<evidence type="ECO:0000313" key="4">
    <source>
        <dbReference type="Proteomes" id="UP001521150"/>
    </source>
</evidence>
<evidence type="ECO:0000256" key="1">
    <source>
        <dbReference type="SAM" id="MobiDB-lite"/>
    </source>
</evidence>
<sequence>MRILSSFVGGRGHWGPMEPIGRAAVRAGHTVRVACGESMVSQVRQDGFEAWPAGPDFGGGGIRRPLIKPDQDKEDRDLRDGFADRAARIRAAHLLETDWRPDLILCDEVDFGAMIAAEVLGIPYASVLSNASGSFVRASVIGEALNEVRADHGLPADPGMEMLSRHLVLSPFPPSLRHPGFPLPPSARTFRAQDVVEAKPEEPTIYFTLGTVFNTESGDLFPRVLAGLRELPLRLIVTVGPYIDPAEFGPQPEHVRIEKYIPQHETLPQCSLVVSHGGSGSMTGTIAHGLPTVLIPMGADQILNAARAADLGFGRILDAFTATSAEVKATVVDVLDDRSYRQAATRLRDELADQPDTVHAIRLLEGLVERQR</sequence>
<proteinExistence type="predicted"/>
<comment type="caution">
    <text evidence="3">The sequence shown here is derived from an EMBL/GenBank/DDBJ whole genome shotgun (WGS) entry which is preliminary data.</text>
</comment>
<organism evidence="3 4">
    <name type="scientific">Kibdelosporangium philippinense</name>
    <dbReference type="NCBI Taxonomy" id="211113"/>
    <lineage>
        <taxon>Bacteria</taxon>
        <taxon>Bacillati</taxon>
        <taxon>Actinomycetota</taxon>
        <taxon>Actinomycetes</taxon>
        <taxon>Pseudonocardiales</taxon>
        <taxon>Pseudonocardiaceae</taxon>
        <taxon>Kibdelosporangium</taxon>
    </lineage>
</organism>
<dbReference type="Gene3D" id="3.40.50.2000">
    <property type="entry name" value="Glycogen Phosphorylase B"/>
    <property type="match status" value="2"/>
</dbReference>
<dbReference type="InterPro" id="IPR010610">
    <property type="entry name" value="EryCIII-like_C"/>
</dbReference>
<accession>A0ABS8ZFX7</accession>
<evidence type="ECO:0000313" key="3">
    <source>
        <dbReference type="EMBL" id="MCE7006437.1"/>
    </source>
</evidence>
<evidence type="ECO:0000259" key="2">
    <source>
        <dbReference type="Pfam" id="PF06722"/>
    </source>
</evidence>
<protein>
    <submittedName>
        <fullName evidence="3">Glycosyltransferase</fullName>
    </submittedName>
</protein>
<dbReference type="InterPro" id="IPR002213">
    <property type="entry name" value="UDP_glucos_trans"/>
</dbReference>
<dbReference type="SUPFAM" id="SSF53756">
    <property type="entry name" value="UDP-Glycosyltransferase/glycogen phosphorylase"/>
    <property type="match status" value="1"/>
</dbReference>
<feature type="compositionally biased region" description="Basic and acidic residues" evidence="1">
    <location>
        <begin position="67"/>
        <end position="77"/>
    </location>
</feature>
<dbReference type="PANTHER" id="PTHR48050:SF13">
    <property type="entry name" value="STEROL 3-BETA-GLUCOSYLTRANSFERASE UGT80A2"/>
    <property type="match status" value="1"/>
</dbReference>
<dbReference type="InterPro" id="IPR050426">
    <property type="entry name" value="Glycosyltransferase_28"/>
</dbReference>
<dbReference type="Proteomes" id="UP001521150">
    <property type="component" value="Unassembled WGS sequence"/>
</dbReference>
<dbReference type="RefSeq" id="WP_233727906.1">
    <property type="nucleotide sequence ID" value="NZ_JAJVCN010000002.1"/>
</dbReference>
<reference evidence="3 4" key="1">
    <citation type="submission" date="2021-12" db="EMBL/GenBank/DDBJ databases">
        <title>Genome sequence of Kibdelosporangium philippinense ATCC 49844.</title>
        <authorList>
            <person name="Fedorov E.A."/>
            <person name="Omeragic M."/>
            <person name="Shalygina K.F."/>
            <person name="Maclea K.S."/>
        </authorList>
    </citation>
    <scope>NUCLEOTIDE SEQUENCE [LARGE SCALE GENOMIC DNA]</scope>
    <source>
        <strain evidence="3 4">ATCC 49844</strain>
    </source>
</reference>
<dbReference type="Pfam" id="PF06722">
    <property type="entry name" value="EryCIII-like_C"/>
    <property type="match status" value="1"/>
</dbReference>
<feature type="domain" description="Erythromycin biosynthesis protein CIII-like C-terminal" evidence="2">
    <location>
        <begin position="248"/>
        <end position="358"/>
    </location>
</feature>
<keyword evidence="4" id="KW-1185">Reference proteome</keyword>
<dbReference type="PANTHER" id="PTHR48050">
    <property type="entry name" value="STEROL 3-BETA-GLUCOSYLTRANSFERASE"/>
    <property type="match status" value="1"/>
</dbReference>
<dbReference type="EMBL" id="JAJVCN010000002">
    <property type="protein sequence ID" value="MCE7006437.1"/>
    <property type="molecule type" value="Genomic_DNA"/>
</dbReference>
<name>A0ABS8ZFX7_9PSEU</name>
<feature type="region of interest" description="Disordered" evidence="1">
    <location>
        <begin position="53"/>
        <end position="77"/>
    </location>
</feature>